<accession>A0A382ZRV2</accession>
<proteinExistence type="predicted"/>
<organism evidence="1">
    <name type="scientific">marine metagenome</name>
    <dbReference type="NCBI Taxonomy" id="408172"/>
    <lineage>
        <taxon>unclassified sequences</taxon>
        <taxon>metagenomes</taxon>
        <taxon>ecological metagenomes</taxon>
    </lineage>
</organism>
<protein>
    <submittedName>
        <fullName evidence="1">Uncharacterized protein</fullName>
    </submittedName>
</protein>
<gene>
    <name evidence="1" type="ORF">METZ01_LOCUS450232</name>
</gene>
<dbReference type="InterPro" id="IPR021289">
    <property type="entry name" value="UvsY"/>
</dbReference>
<dbReference type="Pfam" id="PF11056">
    <property type="entry name" value="UvsY"/>
    <property type="match status" value="1"/>
</dbReference>
<reference evidence="1" key="1">
    <citation type="submission" date="2018-05" db="EMBL/GenBank/DDBJ databases">
        <authorList>
            <person name="Lanie J.A."/>
            <person name="Ng W.-L."/>
            <person name="Kazmierczak K.M."/>
            <person name="Andrzejewski T.M."/>
            <person name="Davidsen T.M."/>
            <person name="Wayne K.J."/>
            <person name="Tettelin H."/>
            <person name="Glass J.I."/>
            <person name="Rusch D."/>
            <person name="Podicherti R."/>
            <person name="Tsui H.-C.T."/>
            <person name="Winkler M.E."/>
        </authorList>
    </citation>
    <scope>NUCLEOTIDE SEQUENCE</scope>
</reference>
<dbReference type="EMBL" id="UINC01185592">
    <property type="protein sequence ID" value="SVD97378.1"/>
    <property type="molecule type" value="Genomic_DNA"/>
</dbReference>
<evidence type="ECO:0000313" key="1">
    <source>
        <dbReference type="EMBL" id="SVD97378.1"/>
    </source>
</evidence>
<name>A0A382ZRV2_9ZZZZ</name>
<dbReference type="AlphaFoldDB" id="A0A382ZRV2"/>
<sequence length="145" mass="16917">MNINDIEKMIKEDGTFLKDEINIDIASLSVPELSGKYHQLISEETMSLRLLKKEYDVLYRDRWIFYSGKADPDTYAKEEFNLKILKQDLDKFLNADEELNKQKDKVTLQEVKINLLTEFTKSIMSLSFNIGNAIKWKKFLSGELG</sequence>